<name>A0A914PK92_9BILA</name>
<protein>
    <submittedName>
        <fullName evidence="2">Uncharacterized protein</fullName>
    </submittedName>
</protein>
<sequence>MYYITMNPKTPKVHQKLIKTCKHFFIKNPILVVFELCFDDENGWHAMFNGQYISGEEHRRIVFKNVLNEATLLNDDDSIVPLEKVIEVLPNAKSFHYVFDVETVMEVVTPDTVKKLVKIPHFSKLNRFTLELIPENFDIQTFYEYIKGNKKTKICLLFDNEYSDDYLVLLQTIVYEIHATENRDYEFPHINMRTMEDED</sequence>
<evidence type="ECO:0000313" key="2">
    <source>
        <dbReference type="WBParaSite" id="PDA_v2.g15169.t1"/>
    </source>
</evidence>
<proteinExistence type="predicted"/>
<keyword evidence="1" id="KW-1185">Reference proteome</keyword>
<dbReference type="Proteomes" id="UP000887578">
    <property type="component" value="Unplaced"/>
</dbReference>
<organism evidence="1 2">
    <name type="scientific">Panagrolaimus davidi</name>
    <dbReference type="NCBI Taxonomy" id="227884"/>
    <lineage>
        <taxon>Eukaryota</taxon>
        <taxon>Metazoa</taxon>
        <taxon>Ecdysozoa</taxon>
        <taxon>Nematoda</taxon>
        <taxon>Chromadorea</taxon>
        <taxon>Rhabditida</taxon>
        <taxon>Tylenchina</taxon>
        <taxon>Panagrolaimomorpha</taxon>
        <taxon>Panagrolaimoidea</taxon>
        <taxon>Panagrolaimidae</taxon>
        <taxon>Panagrolaimus</taxon>
    </lineage>
</organism>
<dbReference type="AlphaFoldDB" id="A0A914PK92"/>
<dbReference type="WBParaSite" id="PDA_v2.g15169.t1">
    <property type="protein sequence ID" value="PDA_v2.g15169.t1"/>
    <property type="gene ID" value="PDA_v2.g15169"/>
</dbReference>
<reference evidence="2" key="1">
    <citation type="submission" date="2022-11" db="UniProtKB">
        <authorList>
            <consortium name="WormBaseParasite"/>
        </authorList>
    </citation>
    <scope>IDENTIFICATION</scope>
</reference>
<accession>A0A914PK92</accession>
<evidence type="ECO:0000313" key="1">
    <source>
        <dbReference type="Proteomes" id="UP000887578"/>
    </source>
</evidence>